<protein>
    <submittedName>
        <fullName evidence="1">Uncharacterized protein</fullName>
    </submittedName>
</protein>
<gene>
    <name evidence="1" type="ORF">AVDCRST_MAG05-2136</name>
</gene>
<proteinExistence type="predicted"/>
<name>A0A6J4SDC4_9ACTN</name>
<sequence length="93" mass="10080">MTARGLLETPHVHPERPLRAQLELLPPEVQVAGLGCGNVVRLEDPAGRVERAVQVVGGGMRTQAGPEQVHRLLLVQPVGRLQGEQLDQGRRLA</sequence>
<dbReference type="AlphaFoldDB" id="A0A6J4SDC4"/>
<reference evidence="1" key="1">
    <citation type="submission" date="2020-02" db="EMBL/GenBank/DDBJ databases">
        <authorList>
            <person name="Meier V. D."/>
        </authorList>
    </citation>
    <scope>NUCLEOTIDE SEQUENCE</scope>
    <source>
        <strain evidence="1">AVDCRST_MAG05</strain>
    </source>
</reference>
<evidence type="ECO:0000313" key="1">
    <source>
        <dbReference type="EMBL" id="CAA9495834.1"/>
    </source>
</evidence>
<organism evidence="1">
    <name type="scientific">uncultured Rubrobacteraceae bacterium</name>
    <dbReference type="NCBI Taxonomy" id="349277"/>
    <lineage>
        <taxon>Bacteria</taxon>
        <taxon>Bacillati</taxon>
        <taxon>Actinomycetota</taxon>
        <taxon>Rubrobacteria</taxon>
        <taxon>Rubrobacterales</taxon>
        <taxon>Rubrobacteraceae</taxon>
        <taxon>environmental samples</taxon>
    </lineage>
</organism>
<dbReference type="EMBL" id="CADCVM010000223">
    <property type="protein sequence ID" value="CAA9495834.1"/>
    <property type="molecule type" value="Genomic_DNA"/>
</dbReference>
<accession>A0A6J4SDC4</accession>